<dbReference type="InterPro" id="IPR036273">
    <property type="entry name" value="CRAL/TRIO_N_dom_sf"/>
</dbReference>
<dbReference type="CDD" id="cd04193">
    <property type="entry name" value="UDPGlcNAc_PPase"/>
    <property type="match status" value="1"/>
</dbReference>
<dbReference type="InterPro" id="IPR001353">
    <property type="entry name" value="Proteasome_sua/b"/>
</dbReference>
<dbReference type="Pfam" id="PF00650">
    <property type="entry name" value="CRAL_TRIO"/>
    <property type="match status" value="1"/>
</dbReference>
<dbReference type="InterPro" id="IPR016050">
    <property type="entry name" value="Proteasome_bsu_CS"/>
</dbReference>
<dbReference type="InterPro" id="IPR039741">
    <property type="entry name" value="UDP-sugar_pyrophosphorylase"/>
</dbReference>
<dbReference type="GO" id="GO:0006048">
    <property type="term" value="P:UDP-N-acetylglucosamine biosynthetic process"/>
    <property type="evidence" value="ECO:0007669"/>
    <property type="project" value="TreeGrafter"/>
</dbReference>
<organism evidence="11 12">
    <name type="scientific">Diversispora eburnea</name>
    <dbReference type="NCBI Taxonomy" id="1213867"/>
    <lineage>
        <taxon>Eukaryota</taxon>
        <taxon>Fungi</taxon>
        <taxon>Fungi incertae sedis</taxon>
        <taxon>Mucoromycota</taxon>
        <taxon>Glomeromycotina</taxon>
        <taxon>Glomeromycetes</taxon>
        <taxon>Diversisporales</taxon>
        <taxon>Diversisporaceae</taxon>
        <taxon>Diversispora</taxon>
    </lineage>
</organism>
<evidence type="ECO:0000256" key="6">
    <source>
        <dbReference type="ARBA" id="ARBA00022679"/>
    </source>
</evidence>
<dbReference type="GO" id="GO:0005634">
    <property type="term" value="C:nucleus"/>
    <property type="evidence" value="ECO:0007669"/>
    <property type="project" value="UniProtKB-SubCell"/>
</dbReference>
<dbReference type="InterPro" id="IPR029055">
    <property type="entry name" value="Ntn_hydrolases_N"/>
</dbReference>
<dbReference type="Pfam" id="PF01704">
    <property type="entry name" value="UDPGP"/>
    <property type="match status" value="2"/>
</dbReference>
<dbReference type="PROSITE" id="PS00854">
    <property type="entry name" value="PROTEASOME_BETA_1"/>
    <property type="match status" value="1"/>
</dbReference>
<dbReference type="Gene3D" id="3.60.20.10">
    <property type="entry name" value="Glutamine Phosphoribosylpyrophosphate, subunit 1, domain 1"/>
    <property type="match status" value="1"/>
</dbReference>
<name>A0A9N8VUY3_9GLOM</name>
<dbReference type="AlphaFoldDB" id="A0A9N8VUY3"/>
<dbReference type="InterPro" id="IPR029044">
    <property type="entry name" value="Nucleotide-diphossugar_trans"/>
</dbReference>
<comment type="pathway">
    <text evidence="2">Nucleotide-sugar biosynthesis; UDP-N-acetyl-alpha-D-glucosamine biosynthesis; UDP-N-acetyl-alpha-D-glucosamine from N-acetyl-alpha-D-glucosamine 1-phosphate: step 1/1.</text>
</comment>
<evidence type="ECO:0000256" key="7">
    <source>
        <dbReference type="ARBA" id="ARBA00022695"/>
    </source>
</evidence>
<comment type="caution">
    <text evidence="11">The sequence shown here is derived from an EMBL/GenBank/DDBJ whole genome shotgun (WGS) entry which is preliminary data.</text>
</comment>
<keyword evidence="5" id="KW-0963">Cytoplasm</keyword>
<dbReference type="InterPro" id="IPR002618">
    <property type="entry name" value="UDPGP_fam"/>
</dbReference>
<evidence type="ECO:0000256" key="5">
    <source>
        <dbReference type="ARBA" id="ARBA00022490"/>
    </source>
</evidence>
<accession>A0A9N8VUY3</accession>
<dbReference type="SUPFAM" id="SSF53448">
    <property type="entry name" value="Nucleotide-diphospho-sugar transferases"/>
    <property type="match status" value="1"/>
</dbReference>
<dbReference type="SMART" id="SM01100">
    <property type="entry name" value="CRAL_TRIO_N"/>
    <property type="match status" value="1"/>
</dbReference>
<dbReference type="Proteomes" id="UP000789706">
    <property type="component" value="Unassembled WGS sequence"/>
</dbReference>
<keyword evidence="6" id="KW-0808">Transferase</keyword>
<gene>
    <name evidence="11" type="ORF">DEBURN_LOCUS2793</name>
</gene>
<dbReference type="PANTHER" id="PTHR11952">
    <property type="entry name" value="UDP- GLUCOSE PYROPHOSPHORYLASE"/>
    <property type="match status" value="1"/>
</dbReference>
<comment type="similarity">
    <text evidence="3">Belongs to the UDPGP type 1 family.</text>
</comment>
<dbReference type="InterPro" id="IPR011074">
    <property type="entry name" value="CRAL/TRIO_N_dom"/>
</dbReference>
<comment type="catalytic activity">
    <reaction evidence="9">
        <text>N-acetyl-alpha-D-glucosamine 1-phosphate + UTP + H(+) = UDP-N-acetyl-alpha-D-glucosamine + diphosphate</text>
        <dbReference type="Rhea" id="RHEA:13509"/>
        <dbReference type="ChEBI" id="CHEBI:15378"/>
        <dbReference type="ChEBI" id="CHEBI:33019"/>
        <dbReference type="ChEBI" id="CHEBI:46398"/>
        <dbReference type="ChEBI" id="CHEBI:57705"/>
        <dbReference type="ChEBI" id="CHEBI:57776"/>
        <dbReference type="EC" id="2.7.7.23"/>
    </reaction>
</comment>
<dbReference type="CDD" id="cd00170">
    <property type="entry name" value="SEC14"/>
    <property type="match status" value="1"/>
</dbReference>
<dbReference type="SUPFAM" id="SSF46938">
    <property type="entry name" value="CRAL/TRIO N-terminal domain"/>
    <property type="match status" value="1"/>
</dbReference>
<dbReference type="InterPro" id="IPR036865">
    <property type="entry name" value="CRAL-TRIO_dom_sf"/>
</dbReference>
<evidence type="ECO:0000259" key="10">
    <source>
        <dbReference type="PROSITE" id="PS50191"/>
    </source>
</evidence>
<dbReference type="Pfam" id="PF00227">
    <property type="entry name" value="Proteasome"/>
    <property type="match status" value="1"/>
</dbReference>
<evidence type="ECO:0000256" key="2">
    <source>
        <dbReference type="ARBA" id="ARBA00005208"/>
    </source>
</evidence>
<dbReference type="GO" id="GO:0003977">
    <property type="term" value="F:UDP-N-acetylglucosamine diphosphorylase activity"/>
    <property type="evidence" value="ECO:0007669"/>
    <property type="project" value="UniProtKB-EC"/>
</dbReference>
<dbReference type="Gene3D" id="3.90.550.10">
    <property type="entry name" value="Spore Coat Polysaccharide Biosynthesis Protein SpsA, Chain A"/>
    <property type="match status" value="2"/>
</dbReference>
<evidence type="ECO:0000256" key="1">
    <source>
        <dbReference type="ARBA" id="ARBA00004123"/>
    </source>
</evidence>
<sequence>MPSQSEVESLKAKYAAAGQEHLFSFYEELEPQQQESLFSQLAKVDIERVNRIFKKATSSLEIASSTQQNSLEPLPDDVFDSILEAEETKIKEWENTGLNAISQNKVGVILMAGGQGTRLGSSAPKGCYDIGLPSRKTLFQLQAERILKLQKIAQTYANCKNDVIIPWYVMTSGTLPALTDDGKVFLESKSKLAVAPDGNGGIYAALRNEKVLESLKSRKINFVHAYCVDNCLVRVADPVFIGYCIYKNADCGAKVVRKSSPEEPVGIIALRNNRLNVVEYSEIESSITEKKKPNGQLLFGAANIANHFYTVDFLNRVESFENELEYHIARKKIKHVDIKTGELITPLKPNGMKLELFVFDVFPFTERMAVFEADRKEEFSPLKNAPGTGTDDPGTSKKDIINQHIRFVENAGGKVLPGENETNSEILNFEISPLTTIIAVEFKDGIVMGADTRATVGSFISTRNANKIHTLHEKIQCCRSGSSADTQAVADIVRYYLDLYSIINEEPTTQTAAELMRELGYANKEALVCAFIVAGWDKYNGGNIFILPLGGTLHKAPKDMEKEEALNLVRNDGSSGGSIRMKVITEEGVEKLYIHNKDIPGCILKHSFISLNASKQSTPLGSAVEYTKHENAVLNCSPQVAALVDVVMVAAVVVVEGGVETTSTRHNKNSRMSKKSTTTKSKNVMIEDGVLTLESRAQVIKEFRELLGNDSDKYDDECLIRFAVARSFQLDKAKQQLEETTAWRKSEGIDSIPLPLLNPNTPVLYNIRGFEPYLSDWNLTVVEGVPEYVPRILNCFGGNAVHKTDKDGRGIYIERLGFHDAKKLAKDIKAEELVNWHIRCQEFSHRVLMPELSRRAGNIIDKETVIFDCDGMGFHPVTDLDQKYYPERLGKLFVVNTPFMFVTLWSLVKKWLDPGMLKKVHVCGKDYKETLLQNIDAENLPTFLGGNCTCSHMPVILKSIPPFKIGETLPSQPSSSPNSKSYRILKGDSKSYEVIVVNDDEKSNGSNIEINFKILEGEGDVKLEVRFNKLNGSDVKSGEKKITPPKKIFGSKSENTYIYKIKAKETGEYLFTLHFSEAAKSDSCVIEHQIKVNNEPYEY</sequence>
<dbReference type="SUPFAM" id="SSF56235">
    <property type="entry name" value="N-terminal nucleophile aminohydrolases (Ntn hydrolases)"/>
    <property type="match status" value="1"/>
</dbReference>
<dbReference type="OrthoDB" id="532420at2759"/>
<dbReference type="EC" id="2.7.7.23" evidence="4"/>
<evidence type="ECO:0000256" key="3">
    <source>
        <dbReference type="ARBA" id="ARBA00010401"/>
    </source>
</evidence>
<reference evidence="11" key="1">
    <citation type="submission" date="2021-06" db="EMBL/GenBank/DDBJ databases">
        <authorList>
            <person name="Kallberg Y."/>
            <person name="Tangrot J."/>
            <person name="Rosling A."/>
        </authorList>
    </citation>
    <scope>NUCLEOTIDE SEQUENCE</scope>
    <source>
        <strain evidence="11">AZ414A</strain>
    </source>
</reference>
<dbReference type="InterPro" id="IPR001251">
    <property type="entry name" value="CRAL-TRIO_dom"/>
</dbReference>
<dbReference type="PROSITE" id="PS50191">
    <property type="entry name" value="CRAL_TRIO"/>
    <property type="match status" value="1"/>
</dbReference>
<dbReference type="GO" id="GO:0051603">
    <property type="term" value="P:proteolysis involved in protein catabolic process"/>
    <property type="evidence" value="ECO:0007669"/>
    <property type="project" value="InterPro"/>
</dbReference>
<dbReference type="Gene3D" id="3.40.525.10">
    <property type="entry name" value="CRAL-TRIO lipid binding domain"/>
    <property type="match status" value="1"/>
</dbReference>
<keyword evidence="8" id="KW-0647">Proteasome</keyword>
<evidence type="ECO:0000313" key="12">
    <source>
        <dbReference type="Proteomes" id="UP000789706"/>
    </source>
</evidence>
<evidence type="ECO:0000313" key="11">
    <source>
        <dbReference type="EMBL" id="CAG8463310.1"/>
    </source>
</evidence>
<protein>
    <recommendedName>
        <fullName evidence="4">UDP-N-acetylglucosamine diphosphorylase</fullName>
        <ecNumber evidence="4">2.7.7.23</ecNumber>
    </recommendedName>
</protein>
<keyword evidence="12" id="KW-1185">Reference proteome</keyword>
<feature type="domain" description="CRAL-TRIO" evidence="10">
    <location>
        <begin position="789"/>
        <end position="952"/>
    </location>
</feature>
<evidence type="ECO:0000256" key="8">
    <source>
        <dbReference type="ARBA" id="ARBA00022942"/>
    </source>
</evidence>
<keyword evidence="7" id="KW-0548">Nucleotidyltransferase</keyword>
<dbReference type="SUPFAM" id="SSF52087">
    <property type="entry name" value="CRAL/TRIO domain"/>
    <property type="match status" value="1"/>
</dbReference>
<evidence type="ECO:0000256" key="9">
    <source>
        <dbReference type="ARBA" id="ARBA00048493"/>
    </source>
</evidence>
<proteinExistence type="inferred from homology"/>
<dbReference type="GO" id="GO:0005839">
    <property type="term" value="C:proteasome core complex"/>
    <property type="evidence" value="ECO:0007669"/>
    <property type="project" value="InterPro"/>
</dbReference>
<dbReference type="PANTHER" id="PTHR11952:SF2">
    <property type="entry name" value="LD24639P"/>
    <property type="match status" value="1"/>
</dbReference>
<dbReference type="SMART" id="SM00516">
    <property type="entry name" value="SEC14"/>
    <property type="match status" value="1"/>
</dbReference>
<dbReference type="EMBL" id="CAJVPK010000161">
    <property type="protein sequence ID" value="CAG8463310.1"/>
    <property type="molecule type" value="Genomic_DNA"/>
</dbReference>
<evidence type="ECO:0000256" key="4">
    <source>
        <dbReference type="ARBA" id="ARBA00012457"/>
    </source>
</evidence>
<comment type="subcellular location">
    <subcellularLocation>
        <location evidence="1">Nucleus</location>
    </subcellularLocation>
</comment>